<feature type="compositionally biased region" description="Polar residues" evidence="1">
    <location>
        <begin position="146"/>
        <end position="161"/>
    </location>
</feature>
<sequence length="476" mass="53047">MSSYTNPSVRTGLPPFNPPVQVFPDDAIHTKPFHPSTFELLYLMNCEHYDEELTTAIDASSERNRALYSCLIFLRGQQRQLLENMTRLDQHIGMLAQHISDNETFTVTGAIATQILTEIASLQMRTSTPTIQPSSERLSPIEEVSNEQLRSPRASTSSSLDSDVLEWFRPQSPLPPSPRPTQPDAWMRLPAEEAQLPSRASAVYLPTSEPFSTPIHSPLQTTPKVTTQMSPTPAEEPQNSLMSPHLLPHLQCLPAMNSPPPLPVRLNPPGEHSRQQGFLQNSRTPYSFPPPLSPSTQTPNVPIVSVWDDEDAELDDRASLIETTSNDPITHTTVLLDEVHQELSVLCANWETTAPSTVWTMSARFATLIKLAISLDIVGTEEGLRELWDETIPAVHRLLTTIADMIPRGTMPTMETGNNERPQDPPLGDGIVVDMGSPEGPRVFRRIDRETEIRELREPQWQGEWLIGGQPIALNV</sequence>
<accession>A0A0W0FY68</accession>
<feature type="region of interest" description="Disordered" evidence="1">
    <location>
        <begin position="126"/>
        <end position="185"/>
    </location>
</feature>
<feature type="compositionally biased region" description="Polar residues" evidence="1">
    <location>
        <begin position="126"/>
        <end position="137"/>
    </location>
</feature>
<evidence type="ECO:0000313" key="2">
    <source>
        <dbReference type="EMBL" id="KTB41291.1"/>
    </source>
</evidence>
<reference evidence="2 3" key="1">
    <citation type="submission" date="2015-12" db="EMBL/GenBank/DDBJ databases">
        <title>Draft genome sequence of Moniliophthora roreri, the causal agent of frosty pod rot of cacao.</title>
        <authorList>
            <person name="Aime M.C."/>
            <person name="Diaz-Valderrama J.R."/>
            <person name="Kijpornyongpan T."/>
            <person name="Phillips-Mora W."/>
        </authorList>
    </citation>
    <scope>NUCLEOTIDE SEQUENCE [LARGE SCALE GENOMIC DNA]</scope>
    <source>
        <strain evidence="2 3">MCA 2952</strain>
    </source>
</reference>
<dbReference type="AlphaFoldDB" id="A0A0W0FY68"/>
<dbReference type="EMBL" id="LATX01001498">
    <property type="protein sequence ID" value="KTB41291.1"/>
    <property type="molecule type" value="Genomic_DNA"/>
</dbReference>
<evidence type="ECO:0000256" key="1">
    <source>
        <dbReference type="SAM" id="MobiDB-lite"/>
    </source>
</evidence>
<feature type="region of interest" description="Disordered" evidence="1">
    <location>
        <begin position="207"/>
        <end position="283"/>
    </location>
</feature>
<name>A0A0W0FY68_MONRR</name>
<evidence type="ECO:0000313" key="3">
    <source>
        <dbReference type="Proteomes" id="UP000054988"/>
    </source>
</evidence>
<dbReference type="Proteomes" id="UP000054988">
    <property type="component" value="Unassembled WGS sequence"/>
</dbReference>
<organism evidence="2 3">
    <name type="scientific">Moniliophthora roreri</name>
    <name type="common">Frosty pod rot fungus</name>
    <name type="synonym">Monilia roreri</name>
    <dbReference type="NCBI Taxonomy" id="221103"/>
    <lineage>
        <taxon>Eukaryota</taxon>
        <taxon>Fungi</taxon>
        <taxon>Dikarya</taxon>
        <taxon>Basidiomycota</taxon>
        <taxon>Agaricomycotina</taxon>
        <taxon>Agaricomycetes</taxon>
        <taxon>Agaricomycetidae</taxon>
        <taxon>Agaricales</taxon>
        <taxon>Marasmiineae</taxon>
        <taxon>Marasmiaceae</taxon>
        <taxon>Moniliophthora</taxon>
    </lineage>
</organism>
<comment type="caution">
    <text evidence="2">The sequence shown here is derived from an EMBL/GenBank/DDBJ whole genome shotgun (WGS) entry which is preliminary data.</text>
</comment>
<proteinExistence type="predicted"/>
<gene>
    <name evidence="2" type="ORF">WG66_6135</name>
</gene>
<protein>
    <submittedName>
        <fullName evidence="2">Uncharacterized protein</fullName>
    </submittedName>
</protein>
<feature type="compositionally biased region" description="Pro residues" evidence="1">
    <location>
        <begin position="172"/>
        <end position="181"/>
    </location>
</feature>
<feature type="compositionally biased region" description="Polar residues" evidence="1">
    <location>
        <begin position="209"/>
        <end position="242"/>
    </location>
</feature>